<organism evidence="1 2">
    <name type="scientific">Artemisia annua</name>
    <name type="common">Sweet wormwood</name>
    <dbReference type="NCBI Taxonomy" id="35608"/>
    <lineage>
        <taxon>Eukaryota</taxon>
        <taxon>Viridiplantae</taxon>
        <taxon>Streptophyta</taxon>
        <taxon>Embryophyta</taxon>
        <taxon>Tracheophyta</taxon>
        <taxon>Spermatophyta</taxon>
        <taxon>Magnoliopsida</taxon>
        <taxon>eudicotyledons</taxon>
        <taxon>Gunneridae</taxon>
        <taxon>Pentapetalae</taxon>
        <taxon>asterids</taxon>
        <taxon>campanulids</taxon>
        <taxon>Asterales</taxon>
        <taxon>Asteraceae</taxon>
        <taxon>Asteroideae</taxon>
        <taxon>Anthemideae</taxon>
        <taxon>Artemisiinae</taxon>
        <taxon>Artemisia</taxon>
    </lineage>
</organism>
<protein>
    <submittedName>
        <fullName evidence="1">Calcium-transporting ATPase 8, plasma membrane-type</fullName>
    </submittedName>
</protein>
<proteinExistence type="predicted"/>
<comment type="caution">
    <text evidence="1">The sequence shown here is derived from an EMBL/GenBank/DDBJ whole genome shotgun (WGS) entry which is preliminary data.</text>
</comment>
<dbReference type="AlphaFoldDB" id="A0A2U1KXF8"/>
<dbReference type="Gene3D" id="3.40.50.1000">
    <property type="entry name" value="HAD superfamily/HAD-like"/>
    <property type="match status" value="1"/>
</dbReference>
<keyword evidence="2" id="KW-1185">Reference proteome</keyword>
<dbReference type="STRING" id="35608.A0A2U1KXF8"/>
<dbReference type="OrthoDB" id="3352408at2759"/>
<dbReference type="EMBL" id="PKPP01013075">
    <property type="protein sequence ID" value="PWA41437.1"/>
    <property type="molecule type" value="Genomic_DNA"/>
</dbReference>
<evidence type="ECO:0000313" key="1">
    <source>
        <dbReference type="EMBL" id="PWA41437.1"/>
    </source>
</evidence>
<dbReference type="Proteomes" id="UP000245207">
    <property type="component" value="Unassembled WGS sequence"/>
</dbReference>
<sequence length="82" mass="9372">MGIQGTEVAKESSDVIIFYDNFALVVKVVWWTRQRHDGKLWNLNNYQTTLFKGTKCQSEDVHIPVDAAHQSVTGWFCNVSVI</sequence>
<gene>
    <name evidence="1" type="ORF">CTI12_AA554200</name>
</gene>
<accession>A0A2U1KXF8</accession>
<reference evidence="1 2" key="1">
    <citation type="journal article" date="2018" name="Mol. Plant">
        <title>The genome of Artemisia annua provides insight into the evolution of Asteraceae family and artemisinin biosynthesis.</title>
        <authorList>
            <person name="Shen Q."/>
            <person name="Zhang L."/>
            <person name="Liao Z."/>
            <person name="Wang S."/>
            <person name="Yan T."/>
            <person name="Shi P."/>
            <person name="Liu M."/>
            <person name="Fu X."/>
            <person name="Pan Q."/>
            <person name="Wang Y."/>
            <person name="Lv Z."/>
            <person name="Lu X."/>
            <person name="Zhang F."/>
            <person name="Jiang W."/>
            <person name="Ma Y."/>
            <person name="Chen M."/>
            <person name="Hao X."/>
            <person name="Li L."/>
            <person name="Tang Y."/>
            <person name="Lv G."/>
            <person name="Zhou Y."/>
            <person name="Sun X."/>
            <person name="Brodelius P.E."/>
            <person name="Rose J.K.C."/>
            <person name="Tang K."/>
        </authorList>
    </citation>
    <scope>NUCLEOTIDE SEQUENCE [LARGE SCALE GENOMIC DNA]</scope>
    <source>
        <strain evidence="2">cv. Huhao1</strain>
        <tissue evidence="1">Leaf</tissue>
    </source>
</reference>
<evidence type="ECO:0000313" key="2">
    <source>
        <dbReference type="Proteomes" id="UP000245207"/>
    </source>
</evidence>
<dbReference type="InterPro" id="IPR023214">
    <property type="entry name" value="HAD_sf"/>
</dbReference>
<name>A0A2U1KXF8_ARTAN</name>